<dbReference type="InterPro" id="IPR036397">
    <property type="entry name" value="RNaseH_sf"/>
</dbReference>
<proteinExistence type="predicted"/>
<evidence type="ECO:0000313" key="3">
    <source>
        <dbReference type="Proteomes" id="UP000801492"/>
    </source>
</evidence>
<dbReference type="OrthoDB" id="10058156at2759"/>
<comment type="caution">
    <text evidence="2">The sequence shown here is derived from an EMBL/GenBank/DDBJ whole genome shotgun (WGS) entry which is preliminary data.</text>
</comment>
<keyword evidence="3" id="KW-1185">Reference proteome</keyword>
<dbReference type="PROSITE" id="PS50994">
    <property type="entry name" value="INTEGRASE"/>
    <property type="match status" value="1"/>
</dbReference>
<evidence type="ECO:0000313" key="2">
    <source>
        <dbReference type="EMBL" id="KAF2887433.1"/>
    </source>
</evidence>
<sequence>MKRRKLDYSMSAMKPPMNENDFIEFCQEHYPESLVELLKLSNSKSKGARYSNEYKRFVVIIYFLGLVKQGRQGYSDFGSSKNMYNVGLYYYQVMTIPYVTNKTAHVDALFRLQLIEAEQEAATELHYFSTTYDIPLSTNNIAKNLSDDPILSMWAELKYLKSTSTKAVIQQLRTIFSSFGLPVKLVSENDPQLVSSEFATFCKKIGVCHIKTSPYHPKSNGAADRKKEYFEELLEIDTRTGDDEGNNLTGEEVIEREAEEITVKELNNATGKIKIGKAVGVDEISPENVDNKIKYLMNGKIRTAAETTEE</sequence>
<dbReference type="Proteomes" id="UP000801492">
    <property type="component" value="Unassembled WGS sequence"/>
</dbReference>
<dbReference type="SUPFAM" id="SSF53098">
    <property type="entry name" value="Ribonuclease H-like"/>
    <property type="match status" value="1"/>
</dbReference>
<dbReference type="PANTHER" id="PTHR37984">
    <property type="entry name" value="PROTEIN CBG26694"/>
    <property type="match status" value="1"/>
</dbReference>
<organism evidence="2 3">
    <name type="scientific">Ignelater luminosus</name>
    <name type="common">Cucubano</name>
    <name type="synonym">Pyrophorus luminosus</name>
    <dbReference type="NCBI Taxonomy" id="2038154"/>
    <lineage>
        <taxon>Eukaryota</taxon>
        <taxon>Metazoa</taxon>
        <taxon>Ecdysozoa</taxon>
        <taxon>Arthropoda</taxon>
        <taxon>Hexapoda</taxon>
        <taxon>Insecta</taxon>
        <taxon>Pterygota</taxon>
        <taxon>Neoptera</taxon>
        <taxon>Endopterygota</taxon>
        <taxon>Coleoptera</taxon>
        <taxon>Polyphaga</taxon>
        <taxon>Elateriformia</taxon>
        <taxon>Elateroidea</taxon>
        <taxon>Elateridae</taxon>
        <taxon>Agrypninae</taxon>
        <taxon>Pyrophorini</taxon>
        <taxon>Ignelater</taxon>
    </lineage>
</organism>
<dbReference type="InterPro" id="IPR012337">
    <property type="entry name" value="RNaseH-like_sf"/>
</dbReference>
<gene>
    <name evidence="2" type="ORF">ILUMI_18741</name>
</gene>
<dbReference type="EMBL" id="VTPC01083528">
    <property type="protein sequence ID" value="KAF2887433.1"/>
    <property type="molecule type" value="Genomic_DNA"/>
</dbReference>
<dbReference type="GO" id="GO:0003676">
    <property type="term" value="F:nucleic acid binding"/>
    <property type="evidence" value="ECO:0007669"/>
    <property type="project" value="InterPro"/>
</dbReference>
<dbReference type="InterPro" id="IPR001584">
    <property type="entry name" value="Integrase_cat-core"/>
</dbReference>
<accession>A0A8K0CN03</accession>
<evidence type="ECO:0000259" key="1">
    <source>
        <dbReference type="PROSITE" id="PS50994"/>
    </source>
</evidence>
<dbReference type="AlphaFoldDB" id="A0A8K0CN03"/>
<feature type="domain" description="Integrase catalytic" evidence="1">
    <location>
        <begin position="151"/>
        <end position="294"/>
    </location>
</feature>
<dbReference type="Gene3D" id="3.30.420.10">
    <property type="entry name" value="Ribonuclease H-like superfamily/Ribonuclease H"/>
    <property type="match status" value="1"/>
</dbReference>
<name>A0A8K0CN03_IGNLU</name>
<protein>
    <recommendedName>
        <fullName evidence="1">Integrase catalytic domain-containing protein</fullName>
    </recommendedName>
</protein>
<dbReference type="PANTHER" id="PTHR37984:SF5">
    <property type="entry name" value="PROTEIN NYNRIN-LIKE"/>
    <property type="match status" value="1"/>
</dbReference>
<dbReference type="GO" id="GO:0015074">
    <property type="term" value="P:DNA integration"/>
    <property type="evidence" value="ECO:0007669"/>
    <property type="project" value="InterPro"/>
</dbReference>
<reference evidence="2" key="1">
    <citation type="submission" date="2019-08" db="EMBL/GenBank/DDBJ databases">
        <title>The genome of the North American firefly Photinus pyralis.</title>
        <authorList>
            <consortium name="Photinus pyralis genome working group"/>
            <person name="Fallon T.R."/>
            <person name="Sander Lower S.E."/>
            <person name="Weng J.-K."/>
        </authorList>
    </citation>
    <scope>NUCLEOTIDE SEQUENCE</scope>
    <source>
        <strain evidence="2">TRF0915ILg1</strain>
        <tissue evidence="2">Whole body</tissue>
    </source>
</reference>
<dbReference type="InterPro" id="IPR050951">
    <property type="entry name" value="Retrovirus_Pol_polyprotein"/>
</dbReference>